<dbReference type="InterPro" id="IPR050359">
    <property type="entry name" value="bHLH_transcription_factors"/>
</dbReference>
<dbReference type="GO" id="GO:0070888">
    <property type="term" value="F:E-box binding"/>
    <property type="evidence" value="ECO:0007669"/>
    <property type="project" value="TreeGrafter"/>
</dbReference>
<reference evidence="3" key="1">
    <citation type="journal article" date="2012" name="Nature">
        <title>The oyster genome reveals stress adaptation and complexity of shell formation.</title>
        <authorList>
            <person name="Zhang G."/>
            <person name="Fang X."/>
            <person name="Guo X."/>
            <person name="Li L."/>
            <person name="Luo R."/>
            <person name="Xu F."/>
            <person name="Yang P."/>
            <person name="Zhang L."/>
            <person name="Wang X."/>
            <person name="Qi H."/>
            <person name="Xiong Z."/>
            <person name="Que H."/>
            <person name="Xie Y."/>
            <person name="Holland P.W."/>
            <person name="Paps J."/>
            <person name="Zhu Y."/>
            <person name="Wu F."/>
            <person name="Chen Y."/>
            <person name="Wang J."/>
            <person name="Peng C."/>
            <person name="Meng J."/>
            <person name="Yang L."/>
            <person name="Liu J."/>
            <person name="Wen B."/>
            <person name="Zhang N."/>
            <person name="Huang Z."/>
            <person name="Zhu Q."/>
            <person name="Feng Y."/>
            <person name="Mount A."/>
            <person name="Hedgecock D."/>
            <person name="Xu Z."/>
            <person name="Liu Y."/>
            <person name="Domazet-Loso T."/>
            <person name="Du Y."/>
            <person name="Sun X."/>
            <person name="Zhang S."/>
            <person name="Liu B."/>
            <person name="Cheng P."/>
            <person name="Jiang X."/>
            <person name="Li J."/>
            <person name="Fan D."/>
            <person name="Wang W."/>
            <person name="Fu W."/>
            <person name="Wang T."/>
            <person name="Wang B."/>
            <person name="Zhang J."/>
            <person name="Peng Z."/>
            <person name="Li Y."/>
            <person name="Li N."/>
            <person name="Wang J."/>
            <person name="Chen M."/>
            <person name="He Y."/>
            <person name="Tan F."/>
            <person name="Song X."/>
            <person name="Zheng Q."/>
            <person name="Huang R."/>
            <person name="Yang H."/>
            <person name="Du X."/>
            <person name="Chen L."/>
            <person name="Yang M."/>
            <person name="Gaffney P.M."/>
            <person name="Wang S."/>
            <person name="Luo L."/>
            <person name="She Z."/>
            <person name="Ming Y."/>
            <person name="Huang W."/>
            <person name="Zhang S."/>
            <person name="Huang B."/>
            <person name="Zhang Y."/>
            <person name="Qu T."/>
            <person name="Ni P."/>
            <person name="Miao G."/>
            <person name="Wang J."/>
            <person name="Wang Q."/>
            <person name="Steinberg C.E."/>
            <person name="Wang H."/>
            <person name="Li N."/>
            <person name="Qian L."/>
            <person name="Zhang G."/>
            <person name="Li Y."/>
            <person name="Yang H."/>
            <person name="Liu X."/>
            <person name="Wang J."/>
            <person name="Yin Y."/>
            <person name="Wang J."/>
        </authorList>
    </citation>
    <scope>NUCLEOTIDE SEQUENCE [LARGE SCALE GENOMIC DNA]</scope>
    <source>
        <strain evidence="3">05x7-T-G4-1.051#20</strain>
    </source>
</reference>
<evidence type="ECO:0000259" key="2">
    <source>
        <dbReference type="PROSITE" id="PS50888"/>
    </source>
</evidence>
<evidence type="ECO:0000313" key="3">
    <source>
        <dbReference type="EMBL" id="EKC41081.1"/>
    </source>
</evidence>
<dbReference type="SUPFAM" id="SSF47459">
    <property type="entry name" value="HLH, helix-loop-helix DNA-binding domain"/>
    <property type="match status" value="1"/>
</dbReference>
<dbReference type="EnsemblMetazoa" id="G13372.2">
    <property type="protein sequence ID" value="G13372.2:cds"/>
    <property type="gene ID" value="G13372"/>
</dbReference>
<dbReference type="EMBL" id="JH817887">
    <property type="protein sequence ID" value="EKC41081.1"/>
    <property type="molecule type" value="Genomic_DNA"/>
</dbReference>
<dbReference type="Gene3D" id="4.10.280.10">
    <property type="entry name" value="Helix-loop-helix DNA-binding domain"/>
    <property type="match status" value="1"/>
</dbReference>
<keyword evidence="5" id="KW-1185">Reference proteome</keyword>
<dbReference type="GO" id="GO:0005634">
    <property type="term" value="C:nucleus"/>
    <property type="evidence" value="ECO:0007669"/>
    <property type="project" value="TreeGrafter"/>
</dbReference>
<dbReference type="AlphaFoldDB" id="K1S1H5"/>
<dbReference type="CDD" id="cd11431">
    <property type="entry name" value="bHLH_TS_taxi_Dei"/>
    <property type="match status" value="1"/>
</dbReference>
<dbReference type="EnsemblMetazoa" id="G13372.5">
    <property type="protein sequence ID" value="G13372.5:cds"/>
    <property type="gene ID" value="G13372"/>
</dbReference>
<dbReference type="OrthoDB" id="10063280at2759"/>
<evidence type="ECO:0000256" key="1">
    <source>
        <dbReference type="SAM" id="MobiDB-lite"/>
    </source>
</evidence>
<proteinExistence type="predicted"/>
<accession>K1S1H5</accession>
<dbReference type="OMA" id="ENCGNTE"/>
<dbReference type="GO" id="GO:0009653">
    <property type="term" value="P:anatomical structure morphogenesis"/>
    <property type="evidence" value="ECO:0007669"/>
    <property type="project" value="TreeGrafter"/>
</dbReference>
<dbReference type="PROSITE" id="PS50888">
    <property type="entry name" value="BHLH"/>
    <property type="match status" value="1"/>
</dbReference>
<evidence type="ECO:0000313" key="4">
    <source>
        <dbReference type="EnsemblMetazoa" id="G13372.1:cds"/>
    </source>
</evidence>
<reference evidence="4" key="2">
    <citation type="submission" date="2022-08" db="UniProtKB">
        <authorList>
            <consortium name="EnsemblMetazoa"/>
        </authorList>
    </citation>
    <scope>IDENTIFICATION</scope>
    <source>
        <strain evidence="4">05x7-T-G4-1.051#20</strain>
    </source>
</reference>
<sequence length="231" mass="25729">MEQEPCDRNEANFQDIQCKNCGTSEDSSSSSEQSDKMDTVRDGDCNLRRSSRKKKKLDDENASAEYNLRNITLVNRVQSERKRREPRQPKPKAKPPPLSKYRRKAANARERGRMVEINDAFEDLRKVLPDIEAGKTSKLTKITTLRLAMNYISALRQTLGHDDDLNSDASSLRSSSLSSSGDEQCLSPSDGELIPPDDADILGDDDADDILAANIDLVQLDLDASSDLLLT</sequence>
<feature type="region of interest" description="Disordered" evidence="1">
    <location>
        <begin position="1"/>
        <end position="111"/>
    </location>
</feature>
<dbReference type="PANTHER" id="PTHR19290:SF147">
    <property type="entry name" value="HELIX-LOOP-HELIX PROTEIN DELILAH"/>
    <property type="match status" value="1"/>
</dbReference>
<dbReference type="PANTHER" id="PTHR19290">
    <property type="entry name" value="BASIC HELIX-LOOP-HELIX PROTEIN NEUROGENIN-RELATED"/>
    <property type="match status" value="1"/>
</dbReference>
<dbReference type="InterPro" id="IPR036638">
    <property type="entry name" value="HLH_DNA-bd_sf"/>
</dbReference>
<gene>
    <name evidence="3" type="ORF">CGI_10024924</name>
</gene>
<dbReference type="KEGG" id="crg:105343328"/>
<dbReference type="GO" id="GO:0046983">
    <property type="term" value="F:protein dimerization activity"/>
    <property type="evidence" value="ECO:0007669"/>
    <property type="project" value="InterPro"/>
</dbReference>
<dbReference type="InterPro" id="IPR011598">
    <property type="entry name" value="bHLH_dom"/>
</dbReference>
<feature type="compositionally biased region" description="Low complexity" evidence="1">
    <location>
        <begin position="167"/>
        <end position="187"/>
    </location>
</feature>
<dbReference type="Pfam" id="PF00010">
    <property type="entry name" value="HLH"/>
    <property type="match status" value="1"/>
</dbReference>
<feature type="compositionally biased region" description="Basic and acidic residues" evidence="1">
    <location>
        <begin position="78"/>
        <end position="88"/>
    </location>
</feature>
<dbReference type="SMART" id="SM00353">
    <property type="entry name" value="HLH"/>
    <property type="match status" value="1"/>
</dbReference>
<dbReference type="Proteomes" id="UP000005408">
    <property type="component" value="Unassembled WGS sequence"/>
</dbReference>
<evidence type="ECO:0000313" key="5">
    <source>
        <dbReference type="Proteomes" id="UP000005408"/>
    </source>
</evidence>
<dbReference type="EnsemblMetazoa" id="G13372.3">
    <property type="protein sequence ID" value="G13372.3:cds"/>
    <property type="gene ID" value="G13372"/>
</dbReference>
<protein>
    <submittedName>
        <fullName evidence="4">BHLH domain-containing protein</fullName>
    </submittedName>
    <submittedName>
        <fullName evidence="3">Helix-loop-helix protein delilah</fullName>
    </submittedName>
</protein>
<feature type="compositionally biased region" description="Basic and acidic residues" evidence="1">
    <location>
        <begin position="33"/>
        <end position="47"/>
    </location>
</feature>
<feature type="region of interest" description="Disordered" evidence="1">
    <location>
        <begin position="162"/>
        <end position="199"/>
    </location>
</feature>
<name>K1S1H5_MAGGI</name>
<dbReference type="HOGENOM" id="CLU_1200842_0_0_1"/>
<organism evidence="3">
    <name type="scientific">Magallana gigas</name>
    <name type="common">Pacific oyster</name>
    <name type="synonym">Crassostrea gigas</name>
    <dbReference type="NCBI Taxonomy" id="29159"/>
    <lineage>
        <taxon>Eukaryota</taxon>
        <taxon>Metazoa</taxon>
        <taxon>Spiralia</taxon>
        <taxon>Lophotrochozoa</taxon>
        <taxon>Mollusca</taxon>
        <taxon>Bivalvia</taxon>
        <taxon>Autobranchia</taxon>
        <taxon>Pteriomorphia</taxon>
        <taxon>Ostreida</taxon>
        <taxon>Ostreoidea</taxon>
        <taxon>Ostreidae</taxon>
        <taxon>Magallana</taxon>
    </lineage>
</organism>
<feature type="domain" description="BHLH" evidence="2">
    <location>
        <begin position="101"/>
        <end position="155"/>
    </location>
</feature>
<dbReference type="EnsemblMetazoa" id="G13372.4">
    <property type="protein sequence ID" value="G13372.4:cds"/>
    <property type="gene ID" value="G13372"/>
</dbReference>
<dbReference type="GO" id="GO:0045944">
    <property type="term" value="P:positive regulation of transcription by RNA polymerase II"/>
    <property type="evidence" value="ECO:0007669"/>
    <property type="project" value="TreeGrafter"/>
</dbReference>
<dbReference type="GO" id="GO:0003700">
    <property type="term" value="F:DNA-binding transcription factor activity"/>
    <property type="evidence" value="ECO:0007669"/>
    <property type="project" value="TreeGrafter"/>
</dbReference>
<feature type="compositionally biased region" description="Polar residues" evidence="1">
    <location>
        <begin position="11"/>
        <end position="23"/>
    </location>
</feature>
<feature type="compositionally biased region" description="Basic and acidic residues" evidence="1">
    <location>
        <begin position="1"/>
        <end position="10"/>
    </location>
</feature>
<dbReference type="EnsemblMetazoa" id="G13372.1">
    <property type="protein sequence ID" value="G13372.1:cds"/>
    <property type="gene ID" value="G13372"/>
</dbReference>